<dbReference type="AlphaFoldDB" id="A0A834T997"/>
<organism evidence="1 2">
    <name type="scientific">Senna tora</name>
    <dbReference type="NCBI Taxonomy" id="362788"/>
    <lineage>
        <taxon>Eukaryota</taxon>
        <taxon>Viridiplantae</taxon>
        <taxon>Streptophyta</taxon>
        <taxon>Embryophyta</taxon>
        <taxon>Tracheophyta</taxon>
        <taxon>Spermatophyta</taxon>
        <taxon>Magnoliopsida</taxon>
        <taxon>eudicotyledons</taxon>
        <taxon>Gunneridae</taxon>
        <taxon>Pentapetalae</taxon>
        <taxon>rosids</taxon>
        <taxon>fabids</taxon>
        <taxon>Fabales</taxon>
        <taxon>Fabaceae</taxon>
        <taxon>Caesalpinioideae</taxon>
        <taxon>Cassia clade</taxon>
        <taxon>Senna</taxon>
    </lineage>
</organism>
<keyword evidence="2" id="KW-1185">Reference proteome</keyword>
<evidence type="ECO:0000313" key="2">
    <source>
        <dbReference type="Proteomes" id="UP000634136"/>
    </source>
</evidence>
<dbReference type="Proteomes" id="UP000634136">
    <property type="component" value="Unassembled WGS sequence"/>
</dbReference>
<dbReference type="EMBL" id="JAAIUW010000009">
    <property type="protein sequence ID" value="KAF7817420.1"/>
    <property type="molecule type" value="Genomic_DNA"/>
</dbReference>
<proteinExistence type="predicted"/>
<reference evidence="1" key="1">
    <citation type="submission" date="2020-09" db="EMBL/GenBank/DDBJ databases">
        <title>Genome-Enabled Discovery of Anthraquinone Biosynthesis in Senna tora.</title>
        <authorList>
            <person name="Kang S.-H."/>
            <person name="Pandey R.P."/>
            <person name="Lee C.-M."/>
            <person name="Sim J.-S."/>
            <person name="Jeong J.-T."/>
            <person name="Choi B.-S."/>
            <person name="Jung M."/>
            <person name="Ginzburg D."/>
            <person name="Zhao K."/>
            <person name="Won S.Y."/>
            <person name="Oh T.-J."/>
            <person name="Yu Y."/>
            <person name="Kim N.-H."/>
            <person name="Lee O.R."/>
            <person name="Lee T.-H."/>
            <person name="Bashyal P."/>
            <person name="Kim T.-S."/>
            <person name="Lee W.-H."/>
            <person name="Kawkins C."/>
            <person name="Kim C.-K."/>
            <person name="Kim J.S."/>
            <person name="Ahn B.O."/>
            <person name="Rhee S.Y."/>
            <person name="Sohng J.K."/>
        </authorList>
    </citation>
    <scope>NUCLEOTIDE SEQUENCE</scope>
    <source>
        <tissue evidence="1">Leaf</tissue>
    </source>
</reference>
<sequence length="152" mass="17429">MNGLWDVGVSSRRQSDLKANLLNMWVEITDWIDSEGVGVEALRIACSLALWYLCTPISEETWEISEELEMQVWCSSTSEHELNRVELLAEENRSSASSSSSGWLVFLLPWLCKANLLYRDVRTLENGNTDLIFLFDLCIVHVLNLKHPLSRR</sequence>
<name>A0A834T997_9FABA</name>
<comment type="caution">
    <text evidence="1">The sequence shown here is derived from an EMBL/GenBank/DDBJ whole genome shotgun (WGS) entry which is preliminary data.</text>
</comment>
<protein>
    <submittedName>
        <fullName evidence="1">Uncharacterized protein</fullName>
    </submittedName>
</protein>
<evidence type="ECO:0000313" key="1">
    <source>
        <dbReference type="EMBL" id="KAF7817420.1"/>
    </source>
</evidence>
<gene>
    <name evidence="1" type="ORF">G2W53_031389</name>
</gene>
<accession>A0A834T997</accession>